<dbReference type="Pfam" id="PF25839">
    <property type="entry name" value="Apionate_lact_C"/>
    <property type="match status" value="1"/>
</dbReference>
<feature type="region of interest" description="Disordered" evidence="1">
    <location>
        <begin position="1"/>
        <end position="23"/>
    </location>
</feature>
<name>A0A8J7R0E6_9HYPH</name>
<evidence type="ECO:0000259" key="2">
    <source>
        <dbReference type="Pfam" id="PF25837"/>
    </source>
</evidence>
<gene>
    <name evidence="5" type="ORF">J5Y06_06450</name>
</gene>
<evidence type="ECO:0000259" key="3">
    <source>
        <dbReference type="Pfam" id="PF25838"/>
    </source>
</evidence>
<dbReference type="InterPro" id="IPR058787">
    <property type="entry name" value="ApnL_M"/>
</dbReference>
<evidence type="ECO:0000313" key="5">
    <source>
        <dbReference type="EMBL" id="MBP0438283.1"/>
    </source>
</evidence>
<dbReference type="Pfam" id="PF25837">
    <property type="entry name" value="Apionate_lact_N"/>
    <property type="match status" value="1"/>
</dbReference>
<dbReference type="EMBL" id="JAGIYY010000001">
    <property type="protein sequence ID" value="MBP0438283.1"/>
    <property type="molecule type" value="Genomic_DNA"/>
</dbReference>
<feature type="domain" description="D-apionate lactonase TIM barrel" evidence="3">
    <location>
        <begin position="265"/>
        <end position="548"/>
    </location>
</feature>
<accession>A0A8J7R0E6</accession>
<feature type="domain" description="D-apionate lactonase C-terminal" evidence="4">
    <location>
        <begin position="559"/>
        <end position="627"/>
    </location>
</feature>
<comment type="caution">
    <text evidence="5">The sequence shown here is derived from an EMBL/GenBank/DDBJ whole genome shotgun (WGS) entry which is preliminary data.</text>
</comment>
<feature type="domain" description="D-apionate lactonase N-terminal" evidence="2">
    <location>
        <begin position="9"/>
        <end position="233"/>
    </location>
</feature>
<dbReference type="Pfam" id="PF25838">
    <property type="entry name" value="Apionate_lact_M"/>
    <property type="match status" value="1"/>
</dbReference>
<organism evidence="5 6">
    <name type="scientific">Tianweitania sediminis</name>
    <dbReference type="NCBI Taxonomy" id="1502156"/>
    <lineage>
        <taxon>Bacteria</taxon>
        <taxon>Pseudomonadati</taxon>
        <taxon>Pseudomonadota</taxon>
        <taxon>Alphaproteobacteria</taxon>
        <taxon>Hyphomicrobiales</taxon>
        <taxon>Phyllobacteriaceae</taxon>
        <taxon>Tianweitania</taxon>
    </lineage>
</organism>
<evidence type="ECO:0000256" key="1">
    <source>
        <dbReference type="SAM" id="MobiDB-lite"/>
    </source>
</evidence>
<keyword evidence="6" id="KW-1185">Reference proteome</keyword>
<dbReference type="InterPro" id="IPR058789">
    <property type="entry name" value="ApnL_C"/>
</dbReference>
<evidence type="ECO:0000313" key="6">
    <source>
        <dbReference type="Proteomes" id="UP000666240"/>
    </source>
</evidence>
<sequence length="634" mass="67808">MSPERALLLTGTDEPQPERRSLQTGPLSVILEEGNLRAIRWHGVEAVRGISYLVRDENWGTYACKLESPTIEERADGFSVAYSGTCTSRGGATLHFKARIAAEAAGKLVFAVTAVPDQDFSTNRAGFNILHPIVGVAGAPATIEHVDGRTQKAPFPRSIDPAQPFLTMRAITHEVMPSVEATVRMEGDTFEMEDQRNWSDASFKTYVRPLALPWPYVLPANEAVVQTITVSFAGIPSNKPSASASSEASVIKVDPSSGKSAPLFGLNITPEEADATLAALEPLRSIAPRHLIFSFDPLQGHDEQALERFRRLQEAHPVPVTLELTLPCKAEPAAELDLLARQVAKAGLVLDALVVVPAPDLKSTPPGSAWPPCPPLSEVYSAARSAFPELRLGGGMLTYFTELNRKRVPADQLDFVTHTTAPLVHAADDLSVMQTLEALPFITASVREVYGDKPYRIGPSSIGMRHNPYGSGLALSDGRTRRTMVAGDPRQRSLFAAAWMVGYAAAVADADLEALTLGALTGPFGVLNSDHAHRPAFHAARALASLSGKPRRPVASSDPTSVIGLAAGNMLVLANLTDEQVSLSLPPANNVQVLDENNAEVAQHSDTLPARPIKGNELRLGAYGIAFCHLAGDA</sequence>
<evidence type="ECO:0000259" key="4">
    <source>
        <dbReference type="Pfam" id="PF25839"/>
    </source>
</evidence>
<dbReference type="InterPro" id="IPR058788">
    <property type="entry name" value="ApnL_N"/>
</dbReference>
<dbReference type="RefSeq" id="WP_209334194.1">
    <property type="nucleotide sequence ID" value="NZ_JAGIYY010000001.1"/>
</dbReference>
<protein>
    <submittedName>
        <fullName evidence="5">Uncharacterized protein</fullName>
    </submittedName>
</protein>
<reference evidence="5" key="1">
    <citation type="submission" date="2021-03" db="EMBL/GenBank/DDBJ databases">
        <title>Genome sequencing and assembly of Tianweitania sediminis.</title>
        <authorList>
            <person name="Chhetri G."/>
        </authorList>
    </citation>
    <scope>NUCLEOTIDE SEQUENCE</scope>
    <source>
        <strain evidence="5">Z8</strain>
    </source>
</reference>
<dbReference type="Proteomes" id="UP000666240">
    <property type="component" value="Unassembled WGS sequence"/>
</dbReference>
<dbReference type="AlphaFoldDB" id="A0A8J7R0E6"/>
<proteinExistence type="predicted"/>